<evidence type="ECO:0000256" key="3">
    <source>
        <dbReference type="PIRNR" id="PIRNR002070"/>
    </source>
</evidence>
<comment type="caution">
    <text evidence="2">Lacks conserved residue(s) required for the propagation of feature annotation.</text>
</comment>
<organism evidence="4 5">
    <name type="scientific">Sporosarcina ureilytica</name>
    <dbReference type="NCBI Taxonomy" id="298596"/>
    <lineage>
        <taxon>Bacteria</taxon>
        <taxon>Bacillati</taxon>
        <taxon>Bacillota</taxon>
        <taxon>Bacilli</taxon>
        <taxon>Bacillales</taxon>
        <taxon>Caryophanaceae</taxon>
        <taxon>Sporosarcina</taxon>
    </lineage>
</organism>
<keyword evidence="1 2" id="KW-0238">DNA-binding</keyword>
<proteinExistence type="inferred from homology"/>
<dbReference type="Pfam" id="PF00436">
    <property type="entry name" value="SSB"/>
    <property type="match status" value="1"/>
</dbReference>
<dbReference type="InterPro" id="IPR011344">
    <property type="entry name" value="ssDNA-bd"/>
</dbReference>
<dbReference type="PANTHER" id="PTHR10302">
    <property type="entry name" value="SINGLE-STRANDED DNA-BINDING PROTEIN"/>
    <property type="match status" value="1"/>
</dbReference>
<gene>
    <name evidence="4" type="ORF">BI350_15495</name>
</gene>
<dbReference type="SUPFAM" id="SSF50249">
    <property type="entry name" value="Nucleic acid-binding proteins"/>
    <property type="match status" value="1"/>
</dbReference>
<dbReference type="GO" id="GO:0009295">
    <property type="term" value="C:nucleoid"/>
    <property type="evidence" value="ECO:0007669"/>
    <property type="project" value="TreeGrafter"/>
</dbReference>
<dbReference type="KEGG" id="surl:BI350_15495"/>
<dbReference type="PANTHER" id="PTHR10302:SF27">
    <property type="entry name" value="SINGLE-STRANDED DNA-BINDING PROTEIN"/>
    <property type="match status" value="1"/>
</dbReference>
<dbReference type="Proteomes" id="UP000185746">
    <property type="component" value="Chromosome"/>
</dbReference>
<dbReference type="CDD" id="cd04496">
    <property type="entry name" value="SSB_OBF"/>
    <property type="match status" value="1"/>
</dbReference>
<dbReference type="InterPro" id="IPR012340">
    <property type="entry name" value="NA-bd_OB-fold"/>
</dbReference>
<dbReference type="GO" id="GO:0006260">
    <property type="term" value="P:DNA replication"/>
    <property type="evidence" value="ECO:0007669"/>
    <property type="project" value="InterPro"/>
</dbReference>
<dbReference type="Gene3D" id="2.40.50.140">
    <property type="entry name" value="Nucleic acid-binding proteins"/>
    <property type="match status" value="1"/>
</dbReference>
<dbReference type="PIRSF" id="PIRSF002070">
    <property type="entry name" value="SSB"/>
    <property type="match status" value="1"/>
</dbReference>
<dbReference type="GO" id="GO:0003697">
    <property type="term" value="F:single-stranded DNA binding"/>
    <property type="evidence" value="ECO:0007669"/>
    <property type="project" value="UniProtKB-UniRule"/>
</dbReference>
<evidence type="ECO:0000313" key="4">
    <source>
        <dbReference type="EMBL" id="AOV08811.1"/>
    </source>
</evidence>
<dbReference type="InterPro" id="IPR000424">
    <property type="entry name" value="Primosome_PriB/ssb"/>
</dbReference>
<dbReference type="EMBL" id="CP017560">
    <property type="protein sequence ID" value="AOV08811.1"/>
    <property type="molecule type" value="Genomic_DNA"/>
</dbReference>
<dbReference type="PROSITE" id="PS50935">
    <property type="entry name" value="SSB"/>
    <property type="match status" value="1"/>
</dbReference>
<evidence type="ECO:0000256" key="2">
    <source>
        <dbReference type="HAMAP-Rule" id="MF_00984"/>
    </source>
</evidence>
<dbReference type="RefSeq" id="WP_075528975.1">
    <property type="nucleotide sequence ID" value="NZ_CP017560.1"/>
</dbReference>
<dbReference type="AlphaFoldDB" id="A0A1D8JJD1"/>
<comment type="subunit">
    <text evidence="2">Homotetramer.</text>
</comment>
<protein>
    <recommendedName>
        <fullName evidence="2 3">Single-stranded DNA-binding protein</fullName>
        <shortName evidence="2">SSB</shortName>
    </recommendedName>
</protein>
<dbReference type="NCBIfam" id="TIGR00621">
    <property type="entry name" value="ssb"/>
    <property type="match status" value="1"/>
</dbReference>
<name>A0A1D8JJD1_9BACL</name>
<dbReference type="HAMAP" id="MF_00984">
    <property type="entry name" value="SSB"/>
    <property type="match status" value="1"/>
</dbReference>
<evidence type="ECO:0000313" key="5">
    <source>
        <dbReference type="Proteomes" id="UP000185746"/>
    </source>
</evidence>
<evidence type="ECO:0000256" key="1">
    <source>
        <dbReference type="ARBA" id="ARBA00023125"/>
    </source>
</evidence>
<reference evidence="4 5" key="1">
    <citation type="submission" date="2016-09" db="EMBL/GenBank/DDBJ databases">
        <title>Complete genome sequence of the Lysinibacillus sphaericus LMG 22257, a specie of Bacillus with ureolytic activity that can effectively biodeposit calcium carbonate.</title>
        <authorList>
            <person name="Yan W."/>
        </authorList>
    </citation>
    <scope>NUCLEOTIDE SEQUENCE [LARGE SCALE GENOMIC DNA]</scope>
    <source>
        <strain evidence="4 5">LMG 22257</strain>
    </source>
</reference>
<sequence length="146" mass="16504">MNQVALVGRITKDPILREIARGRVQTSFVLAVNRTFKNTRGEIEADFILCSLWGNLAENTAKHCGKGSLISVTGRIQSRSYEREDQSRVYVTEVIGDKVQFIATKSRETEELYAEPTVFEKVQAAQSTEEAHFQLPKRESNDLPIM</sequence>
<keyword evidence="5" id="KW-1185">Reference proteome</keyword>
<accession>A0A1D8JJD1</accession>